<proteinExistence type="inferred from homology"/>
<comment type="similarity">
    <text evidence="1">Belongs to the universal ribosomal protein uL14 family.</text>
</comment>
<organism evidence="4">
    <name type="scientific">Oikopleura dioica</name>
    <name type="common">Tunicate</name>
    <dbReference type="NCBI Taxonomy" id="34765"/>
    <lineage>
        <taxon>Eukaryota</taxon>
        <taxon>Metazoa</taxon>
        <taxon>Chordata</taxon>
        <taxon>Tunicata</taxon>
        <taxon>Appendicularia</taxon>
        <taxon>Copelata</taxon>
        <taxon>Oikopleuridae</taxon>
        <taxon>Oikopleura</taxon>
    </lineage>
</organism>
<keyword evidence="3" id="KW-0687">Ribonucleoprotein</keyword>
<protein>
    <recommendedName>
        <fullName evidence="6">60S ribosomal protein L23</fullName>
    </recommendedName>
</protein>
<dbReference type="InterPro" id="IPR036853">
    <property type="entry name" value="Ribosomal_uL14_sf"/>
</dbReference>
<evidence type="ECO:0008006" key="6">
    <source>
        <dbReference type="Google" id="ProtNLM"/>
    </source>
</evidence>
<evidence type="ECO:0000256" key="1">
    <source>
        <dbReference type="ARBA" id="ARBA00010745"/>
    </source>
</evidence>
<dbReference type="EMBL" id="FN653019">
    <property type="protein sequence ID" value="CBY22870.1"/>
    <property type="molecule type" value="Genomic_DNA"/>
</dbReference>
<dbReference type="Proteomes" id="UP000001307">
    <property type="component" value="Unassembled WGS sequence"/>
</dbReference>
<keyword evidence="5" id="KW-1185">Reference proteome</keyword>
<evidence type="ECO:0000256" key="3">
    <source>
        <dbReference type="ARBA" id="ARBA00023274"/>
    </source>
</evidence>
<dbReference type="InterPro" id="IPR000218">
    <property type="entry name" value="Ribosomal_uL14"/>
</dbReference>
<dbReference type="Gene3D" id="2.40.150.20">
    <property type="entry name" value="Ribosomal protein L14"/>
    <property type="match status" value="1"/>
</dbReference>
<name>E4WYV4_OIKDI</name>
<dbReference type="Pfam" id="PF00238">
    <property type="entry name" value="Ribosomal_L14"/>
    <property type="match status" value="1"/>
</dbReference>
<evidence type="ECO:0000313" key="4">
    <source>
        <dbReference type="EMBL" id="CBY22870.1"/>
    </source>
</evidence>
<evidence type="ECO:0000313" key="5">
    <source>
        <dbReference type="Proteomes" id="UP000001307"/>
    </source>
</evidence>
<sequence>MLRSVGAGAVRCSFPVRMMSTSPTATYYKLDNFGRPLNQIPEWIDEGVALPFPGAQTTIRSQKFKKQFRKNSVVRTSGLNIVDNSKYSANQQETEPRFVSSYRKQRRYNNGTVGDLVLVSVGAEFKRGLVIGMSKHHKTFRPYFDKNNVVLLNDDGSPAGTRILAPVPSWFKDPKEIKRIEAQGQICNMDVQMNKLIAITGTFI</sequence>
<evidence type="ECO:0000256" key="2">
    <source>
        <dbReference type="ARBA" id="ARBA00022980"/>
    </source>
</evidence>
<dbReference type="GO" id="GO:0005840">
    <property type="term" value="C:ribosome"/>
    <property type="evidence" value="ECO:0007669"/>
    <property type="project" value="UniProtKB-KW"/>
</dbReference>
<dbReference type="GO" id="GO:1990904">
    <property type="term" value="C:ribonucleoprotein complex"/>
    <property type="evidence" value="ECO:0007669"/>
    <property type="project" value="UniProtKB-KW"/>
</dbReference>
<dbReference type="InParanoid" id="E4WYV4"/>
<reference evidence="4" key="1">
    <citation type="journal article" date="2010" name="Science">
        <title>Plasticity of animal genome architecture unmasked by rapid evolution of a pelagic tunicate.</title>
        <authorList>
            <person name="Denoeud F."/>
            <person name="Henriet S."/>
            <person name="Mungpakdee S."/>
            <person name="Aury J.M."/>
            <person name="Da Silva C."/>
            <person name="Brinkmann H."/>
            <person name="Mikhaleva J."/>
            <person name="Olsen L.C."/>
            <person name="Jubin C."/>
            <person name="Canestro C."/>
            <person name="Bouquet J.M."/>
            <person name="Danks G."/>
            <person name="Poulain J."/>
            <person name="Campsteijn C."/>
            <person name="Adamski M."/>
            <person name="Cross I."/>
            <person name="Yadetie F."/>
            <person name="Muffato M."/>
            <person name="Louis A."/>
            <person name="Butcher S."/>
            <person name="Tsagkogeorga G."/>
            <person name="Konrad A."/>
            <person name="Singh S."/>
            <person name="Jensen M.F."/>
            <person name="Cong E.H."/>
            <person name="Eikeseth-Otteraa H."/>
            <person name="Noel B."/>
            <person name="Anthouard V."/>
            <person name="Porcel B.M."/>
            <person name="Kachouri-Lafond R."/>
            <person name="Nishino A."/>
            <person name="Ugolini M."/>
            <person name="Chourrout P."/>
            <person name="Nishida H."/>
            <person name="Aasland R."/>
            <person name="Huzurbazar S."/>
            <person name="Westhof E."/>
            <person name="Delsuc F."/>
            <person name="Lehrach H."/>
            <person name="Reinhardt R."/>
            <person name="Weissenbach J."/>
            <person name="Roy S.W."/>
            <person name="Artiguenave F."/>
            <person name="Postlethwait J.H."/>
            <person name="Manak J.R."/>
            <person name="Thompson E.M."/>
            <person name="Jaillon O."/>
            <person name="Du Pasquier L."/>
            <person name="Boudinot P."/>
            <person name="Liberles D.A."/>
            <person name="Volff J.N."/>
            <person name="Philippe H."/>
            <person name="Lenhard B."/>
            <person name="Roest Crollius H."/>
            <person name="Wincker P."/>
            <person name="Chourrout D."/>
        </authorList>
    </citation>
    <scope>NUCLEOTIDE SEQUENCE [LARGE SCALE GENOMIC DNA]</scope>
</reference>
<dbReference type="OrthoDB" id="274765at2759"/>
<dbReference type="GO" id="GO:0006412">
    <property type="term" value="P:translation"/>
    <property type="evidence" value="ECO:0007669"/>
    <property type="project" value="InterPro"/>
</dbReference>
<dbReference type="CDD" id="cd00337">
    <property type="entry name" value="Ribosomal_uL14"/>
    <property type="match status" value="1"/>
</dbReference>
<dbReference type="AlphaFoldDB" id="E4WYV4"/>
<dbReference type="SMART" id="SM01374">
    <property type="entry name" value="Ribosomal_L14"/>
    <property type="match status" value="1"/>
</dbReference>
<gene>
    <name evidence="4" type="ORF">GSOID_T00013647001</name>
</gene>
<dbReference type="SUPFAM" id="SSF50193">
    <property type="entry name" value="Ribosomal protein L14"/>
    <property type="match status" value="1"/>
</dbReference>
<dbReference type="GO" id="GO:0003735">
    <property type="term" value="F:structural constituent of ribosome"/>
    <property type="evidence" value="ECO:0007669"/>
    <property type="project" value="InterPro"/>
</dbReference>
<keyword evidence="2" id="KW-0689">Ribosomal protein</keyword>
<accession>E4WYV4</accession>